<sequence>MAFQMTVLGQQVLFEPPPHTCDENCTDPCTANGDVEATQKMIRNMMAEMERRVAQQLGIQLGNKNLCDPISNLLPFEISASIFELCLPRWKRTTELSLFEEDNASTLFTLGAVCKTWRHIIWSTPSFWSHLLILIDPSTVRSYTPLVEEWIVRSKDVPLSLAVYYGKGPDEPTGFEEWFPPLSKIINASSSRWECLDLSIPKCLRVFFAQLPSNLRELKIENTGPSGRTFENAFESQTTTGQSSFSAPTYVDIDYYISWESVPILWNNVTKVKIQGLTVVDCLELLRLAPKLESCTFPRGNPDNVAGHVPLPVVHAKLEELHINEPAPLNFVHALCDALTIPALENLTVQHNVFERLPTDNLLALMKRSSCSLKTAEIGCLLHEDDIITFLQATPSLRHLTFGENAPVGNFKARNFFKKLARTAHLGESDTESSSSQEIFLPHLESLAYFSSKPDDCESIWDVLPRIFGVPTDDYDYETEDLDPYRRPLKDVKILYEQYQEEPGLDSSLDDEPPTRTVPLLSKRTILKIDCVTRLGSVDLRILAHYKAHDHLEDLIEVSNLACDWDWDGDLEYTSSESSDDE</sequence>
<reference evidence="1" key="1">
    <citation type="submission" date="2021-02" db="EMBL/GenBank/DDBJ databases">
        <title>Psilocybe cubensis genome.</title>
        <authorList>
            <person name="Mckernan K.J."/>
            <person name="Crawford S."/>
            <person name="Trippe A."/>
            <person name="Kane L.T."/>
            <person name="Mclaughlin S."/>
        </authorList>
    </citation>
    <scope>NUCLEOTIDE SEQUENCE [LARGE SCALE GENOMIC DNA]</scope>
    <source>
        <strain evidence="1">MGC-MH-2018</strain>
    </source>
</reference>
<dbReference type="AlphaFoldDB" id="A0A8H7YBT7"/>
<dbReference type="Gene3D" id="1.20.1280.50">
    <property type="match status" value="1"/>
</dbReference>
<accession>A0A8H7YBT7</accession>
<dbReference type="SUPFAM" id="SSF52047">
    <property type="entry name" value="RNI-like"/>
    <property type="match status" value="1"/>
</dbReference>
<protein>
    <recommendedName>
        <fullName evidence="2">F-box domain-containing protein</fullName>
    </recommendedName>
</protein>
<comment type="caution">
    <text evidence="1">The sequence shown here is derived from an EMBL/GenBank/DDBJ whole genome shotgun (WGS) entry which is preliminary data.</text>
</comment>
<name>A0A8H7YBT7_PSICU</name>
<dbReference type="OrthoDB" id="3001295at2759"/>
<dbReference type="EMBL" id="JAFIQS010000001">
    <property type="protein sequence ID" value="KAG5174765.1"/>
    <property type="molecule type" value="Genomic_DNA"/>
</dbReference>
<organism evidence="1">
    <name type="scientific">Psilocybe cubensis</name>
    <name type="common">Psychedelic mushroom</name>
    <name type="synonym">Stropharia cubensis</name>
    <dbReference type="NCBI Taxonomy" id="181762"/>
    <lineage>
        <taxon>Eukaryota</taxon>
        <taxon>Fungi</taxon>
        <taxon>Dikarya</taxon>
        <taxon>Basidiomycota</taxon>
        <taxon>Agaricomycotina</taxon>
        <taxon>Agaricomycetes</taxon>
        <taxon>Agaricomycetidae</taxon>
        <taxon>Agaricales</taxon>
        <taxon>Agaricineae</taxon>
        <taxon>Strophariaceae</taxon>
        <taxon>Psilocybe</taxon>
    </lineage>
</organism>
<proteinExistence type="predicted"/>
<evidence type="ECO:0000313" key="1">
    <source>
        <dbReference type="EMBL" id="KAG5174765.1"/>
    </source>
</evidence>
<evidence type="ECO:0008006" key="2">
    <source>
        <dbReference type="Google" id="ProtNLM"/>
    </source>
</evidence>
<gene>
    <name evidence="1" type="ORF">JR316_001432</name>
</gene>